<dbReference type="OrthoDB" id="1435326at2759"/>
<name>A0A2Z6LWT6_TRISU</name>
<dbReference type="GO" id="GO:0004523">
    <property type="term" value="F:RNA-DNA hybrid ribonuclease activity"/>
    <property type="evidence" value="ECO:0007669"/>
    <property type="project" value="InterPro"/>
</dbReference>
<dbReference type="SUPFAM" id="SSF53098">
    <property type="entry name" value="Ribonuclease H-like"/>
    <property type="match status" value="1"/>
</dbReference>
<dbReference type="GO" id="GO:0003676">
    <property type="term" value="F:nucleic acid binding"/>
    <property type="evidence" value="ECO:0007669"/>
    <property type="project" value="InterPro"/>
</dbReference>
<sequence>MKALVALKDGFQYRLGDGNSSFWYTNWSGIGNLVNQVPYVNIHDLQMRVRDVYIDGKWNFNLLYTTIPVDVMDHLKLFPVCLNSQAVDRYTWKGNLSGLYTTKDALHNVLPTKTMLSHRGLFLVNFSPRTNTENLAQLLRMSFLKCNISPTATIVRWNAHGGIGMILNVDGSSIGNPGISGFGGLIQNFDRTWVHGFAGNIGFSNILHAELLAMYHGLVLAWKLNIKDMWCYSDSKTAIKLLSDHVNEWHHYAAIIYNIKDLLTKN</sequence>
<dbReference type="InterPro" id="IPR044730">
    <property type="entry name" value="RNase_H-like_dom_plant"/>
</dbReference>
<dbReference type="EMBL" id="DF973285">
    <property type="protein sequence ID" value="GAU24184.1"/>
    <property type="molecule type" value="Genomic_DNA"/>
</dbReference>
<organism evidence="2 3">
    <name type="scientific">Trifolium subterraneum</name>
    <name type="common">Subterranean clover</name>
    <dbReference type="NCBI Taxonomy" id="3900"/>
    <lineage>
        <taxon>Eukaryota</taxon>
        <taxon>Viridiplantae</taxon>
        <taxon>Streptophyta</taxon>
        <taxon>Embryophyta</taxon>
        <taxon>Tracheophyta</taxon>
        <taxon>Spermatophyta</taxon>
        <taxon>Magnoliopsida</taxon>
        <taxon>eudicotyledons</taxon>
        <taxon>Gunneridae</taxon>
        <taxon>Pentapetalae</taxon>
        <taxon>rosids</taxon>
        <taxon>fabids</taxon>
        <taxon>Fabales</taxon>
        <taxon>Fabaceae</taxon>
        <taxon>Papilionoideae</taxon>
        <taxon>50 kb inversion clade</taxon>
        <taxon>NPAAA clade</taxon>
        <taxon>Hologalegina</taxon>
        <taxon>IRL clade</taxon>
        <taxon>Trifolieae</taxon>
        <taxon>Trifolium</taxon>
    </lineage>
</organism>
<dbReference type="Gene3D" id="3.30.420.10">
    <property type="entry name" value="Ribonuclease H-like superfamily/Ribonuclease H"/>
    <property type="match status" value="1"/>
</dbReference>
<dbReference type="InterPro" id="IPR053151">
    <property type="entry name" value="RNase_H-like"/>
</dbReference>
<dbReference type="InterPro" id="IPR002156">
    <property type="entry name" value="RNaseH_domain"/>
</dbReference>
<protein>
    <recommendedName>
        <fullName evidence="1">RNase H type-1 domain-containing protein</fullName>
    </recommendedName>
</protein>
<reference evidence="3" key="1">
    <citation type="journal article" date="2017" name="Front. Plant Sci.">
        <title>Climate Clever Clovers: New Paradigm to Reduce the Environmental Footprint of Ruminants by Breeding Low Methanogenic Forages Utilizing Haplotype Variation.</title>
        <authorList>
            <person name="Kaur P."/>
            <person name="Appels R."/>
            <person name="Bayer P.E."/>
            <person name="Keeble-Gagnere G."/>
            <person name="Wang J."/>
            <person name="Hirakawa H."/>
            <person name="Shirasawa K."/>
            <person name="Vercoe P."/>
            <person name="Stefanova K."/>
            <person name="Durmic Z."/>
            <person name="Nichols P."/>
            <person name="Revell C."/>
            <person name="Isobe S.N."/>
            <person name="Edwards D."/>
            <person name="Erskine W."/>
        </authorList>
    </citation>
    <scope>NUCLEOTIDE SEQUENCE [LARGE SCALE GENOMIC DNA]</scope>
    <source>
        <strain evidence="3">cv. Daliak</strain>
    </source>
</reference>
<dbReference type="PANTHER" id="PTHR47723">
    <property type="entry name" value="OS05G0353850 PROTEIN"/>
    <property type="match status" value="1"/>
</dbReference>
<dbReference type="PANTHER" id="PTHR47723:SF19">
    <property type="entry name" value="POLYNUCLEOTIDYL TRANSFERASE, RIBONUCLEASE H-LIKE SUPERFAMILY PROTEIN"/>
    <property type="match status" value="1"/>
</dbReference>
<evidence type="ECO:0000313" key="2">
    <source>
        <dbReference type="EMBL" id="GAU24184.1"/>
    </source>
</evidence>
<dbReference type="InterPro" id="IPR012337">
    <property type="entry name" value="RNaseH-like_sf"/>
</dbReference>
<dbReference type="Proteomes" id="UP000242715">
    <property type="component" value="Unassembled WGS sequence"/>
</dbReference>
<dbReference type="CDD" id="cd06222">
    <property type="entry name" value="RNase_H_like"/>
    <property type="match status" value="1"/>
</dbReference>
<accession>A0A2Z6LWT6</accession>
<dbReference type="Pfam" id="PF13456">
    <property type="entry name" value="RVT_3"/>
    <property type="match status" value="1"/>
</dbReference>
<feature type="domain" description="RNase H type-1" evidence="1">
    <location>
        <begin position="168"/>
        <end position="265"/>
    </location>
</feature>
<gene>
    <name evidence="2" type="ORF">TSUD_84190</name>
</gene>
<proteinExistence type="predicted"/>
<keyword evidence="3" id="KW-1185">Reference proteome</keyword>
<dbReference type="InterPro" id="IPR036397">
    <property type="entry name" value="RNaseH_sf"/>
</dbReference>
<evidence type="ECO:0000259" key="1">
    <source>
        <dbReference type="Pfam" id="PF13456"/>
    </source>
</evidence>
<evidence type="ECO:0000313" key="3">
    <source>
        <dbReference type="Proteomes" id="UP000242715"/>
    </source>
</evidence>
<dbReference type="AlphaFoldDB" id="A0A2Z6LWT6"/>